<evidence type="ECO:0000313" key="4">
    <source>
        <dbReference type="Proteomes" id="UP001165080"/>
    </source>
</evidence>
<evidence type="ECO:0000256" key="2">
    <source>
        <dbReference type="SAM" id="Phobius"/>
    </source>
</evidence>
<feature type="compositionally biased region" description="Low complexity" evidence="1">
    <location>
        <begin position="100"/>
        <end position="111"/>
    </location>
</feature>
<keyword evidence="2" id="KW-0812">Transmembrane</keyword>
<feature type="region of interest" description="Disordered" evidence="1">
    <location>
        <begin position="1"/>
        <end position="21"/>
    </location>
</feature>
<accession>A0A9W6F2Q6</accession>
<comment type="caution">
    <text evidence="3">The sequence shown here is derived from an EMBL/GenBank/DDBJ whole genome shotgun (WGS) entry which is preliminary data.</text>
</comment>
<feature type="region of interest" description="Disordered" evidence="1">
    <location>
        <begin position="56"/>
        <end position="138"/>
    </location>
</feature>
<feature type="compositionally biased region" description="Polar residues" evidence="1">
    <location>
        <begin position="1"/>
        <end position="10"/>
    </location>
</feature>
<dbReference type="EMBL" id="BRXU01000009">
    <property type="protein sequence ID" value="GLC54237.1"/>
    <property type="molecule type" value="Genomic_DNA"/>
</dbReference>
<organism evidence="3 4">
    <name type="scientific">Pleodorina starrii</name>
    <dbReference type="NCBI Taxonomy" id="330485"/>
    <lineage>
        <taxon>Eukaryota</taxon>
        <taxon>Viridiplantae</taxon>
        <taxon>Chlorophyta</taxon>
        <taxon>core chlorophytes</taxon>
        <taxon>Chlorophyceae</taxon>
        <taxon>CS clade</taxon>
        <taxon>Chlamydomonadales</taxon>
        <taxon>Volvocaceae</taxon>
        <taxon>Pleodorina</taxon>
    </lineage>
</organism>
<feature type="compositionally biased region" description="Low complexity" evidence="1">
    <location>
        <begin position="69"/>
        <end position="80"/>
    </location>
</feature>
<proteinExistence type="predicted"/>
<evidence type="ECO:0000256" key="1">
    <source>
        <dbReference type="SAM" id="MobiDB-lite"/>
    </source>
</evidence>
<keyword evidence="2" id="KW-0472">Membrane</keyword>
<dbReference type="PANTHER" id="PTHR35699">
    <property type="entry name" value="F2J10.10 PROTEIN"/>
    <property type="match status" value="1"/>
</dbReference>
<reference evidence="3 4" key="1">
    <citation type="journal article" date="2023" name="Commun. Biol.">
        <title>Reorganization of the ancestral sex-determining regions during the evolution of trioecy in Pleodorina starrii.</title>
        <authorList>
            <person name="Takahashi K."/>
            <person name="Suzuki S."/>
            <person name="Kawai-Toyooka H."/>
            <person name="Yamamoto K."/>
            <person name="Hamaji T."/>
            <person name="Ootsuki R."/>
            <person name="Yamaguchi H."/>
            <person name="Kawachi M."/>
            <person name="Higashiyama T."/>
            <person name="Nozaki H."/>
        </authorList>
    </citation>
    <scope>NUCLEOTIDE SEQUENCE [LARGE SCALE GENOMIC DNA]</scope>
    <source>
        <strain evidence="3 4">NIES-4479</strain>
    </source>
</reference>
<dbReference type="AlphaFoldDB" id="A0A9W6F2Q6"/>
<keyword evidence="4" id="KW-1185">Reference proteome</keyword>
<gene>
    <name evidence="3" type="primary">PLESTB001337</name>
    <name evidence="3" type="ORF">PLESTB_000838400</name>
</gene>
<keyword evidence="2" id="KW-1133">Transmembrane helix</keyword>
<evidence type="ECO:0000313" key="3">
    <source>
        <dbReference type="EMBL" id="GLC54237.1"/>
    </source>
</evidence>
<dbReference type="Proteomes" id="UP001165080">
    <property type="component" value="Unassembled WGS sequence"/>
</dbReference>
<sequence>MQLNITSSVLHQRPQSHRRALHGRPCILRRWIARAEPEGKPDGGSLESLFAKELQRRSLSSMDGEESSSRSAESSGSVPSNPAGPFSNGSGSAQGANPFAASSSSASSSTRTRPRSAPPPMAAGMGASETEGDQRQRSMDMVTEGLEGLIPRGKLLLQLGGSVFLGFLPFMLVFSLLFTGVYSVFGTNFVHGGREMSSPPTYIDPERLLSEPTVDPYVPYNSNPYSSPDLR</sequence>
<dbReference type="PANTHER" id="PTHR35699:SF1">
    <property type="entry name" value="F2J10.10 PROTEIN"/>
    <property type="match status" value="1"/>
</dbReference>
<name>A0A9W6F2Q6_9CHLO</name>
<protein>
    <submittedName>
        <fullName evidence="3">Uncharacterized protein</fullName>
    </submittedName>
</protein>
<feature type="transmembrane region" description="Helical" evidence="2">
    <location>
        <begin position="162"/>
        <end position="185"/>
    </location>
</feature>